<dbReference type="Gene3D" id="1.10.3720.10">
    <property type="entry name" value="MetI-like"/>
    <property type="match status" value="1"/>
</dbReference>
<evidence type="ECO:0000256" key="6">
    <source>
        <dbReference type="ARBA" id="ARBA00023136"/>
    </source>
</evidence>
<proteinExistence type="predicted"/>
<feature type="domain" description="ABC transmembrane type-1" evidence="8">
    <location>
        <begin position="95"/>
        <end position="319"/>
    </location>
</feature>
<evidence type="ECO:0000256" key="4">
    <source>
        <dbReference type="ARBA" id="ARBA00022692"/>
    </source>
</evidence>
<accession>A0A6J7CJH4</accession>
<feature type="transmembrane region" description="Helical" evidence="7">
    <location>
        <begin position="296"/>
        <end position="318"/>
    </location>
</feature>
<dbReference type="EMBL" id="CAFBLN010000001">
    <property type="protein sequence ID" value="CAB4857255.1"/>
    <property type="molecule type" value="Genomic_DNA"/>
</dbReference>
<reference evidence="9" key="1">
    <citation type="submission" date="2020-05" db="EMBL/GenBank/DDBJ databases">
        <authorList>
            <person name="Chiriac C."/>
            <person name="Salcher M."/>
            <person name="Ghai R."/>
            <person name="Kavagutti S V."/>
        </authorList>
    </citation>
    <scope>NUCLEOTIDE SEQUENCE</scope>
</reference>
<sequence>MLKYFIKRLVALVAIIIAISIGSFFMIQLLPGDLATSILGVANTPANKRELYARLGLDKGLVQQYLTWMGHVLQGDLGKSYITGESINTSIGKSLPIDLEIIFLSQIVAFACAIPLAMKAARKPNGLFDRLSNGLTFGLLSVPSFIIVVYLVLIIAIKAQIPGTGPGSFTRWPEWAWLFTDTGMFFTTVGHNLTSMVIPTLALSIGSFVVYFRVLRSDLIATLQEEFITMARSKGLSSRRIMWRHAFRPSSVALLGTAGINIGGLIAGGFVVQYLLAIPGLGGLLIASITLQDYLVIQSTVFVVAVAVIVINFTVDFITTLVDPRIARD</sequence>
<dbReference type="InterPro" id="IPR035906">
    <property type="entry name" value="MetI-like_sf"/>
</dbReference>
<dbReference type="GO" id="GO:0055085">
    <property type="term" value="P:transmembrane transport"/>
    <property type="evidence" value="ECO:0007669"/>
    <property type="project" value="InterPro"/>
</dbReference>
<keyword evidence="3" id="KW-1003">Cell membrane</keyword>
<dbReference type="PROSITE" id="PS50928">
    <property type="entry name" value="ABC_TM1"/>
    <property type="match status" value="1"/>
</dbReference>
<feature type="transmembrane region" description="Helical" evidence="7">
    <location>
        <begin position="9"/>
        <end position="30"/>
    </location>
</feature>
<evidence type="ECO:0000259" key="8">
    <source>
        <dbReference type="PROSITE" id="PS50928"/>
    </source>
</evidence>
<gene>
    <name evidence="9" type="ORF">UFOPK3381_00049</name>
</gene>
<keyword evidence="5 7" id="KW-1133">Transmembrane helix</keyword>
<dbReference type="PANTHER" id="PTHR43163">
    <property type="entry name" value="DIPEPTIDE TRANSPORT SYSTEM PERMEASE PROTEIN DPPB-RELATED"/>
    <property type="match status" value="1"/>
</dbReference>
<dbReference type="InterPro" id="IPR045621">
    <property type="entry name" value="BPD_transp_1_N"/>
</dbReference>
<dbReference type="InterPro" id="IPR000515">
    <property type="entry name" value="MetI-like"/>
</dbReference>
<evidence type="ECO:0000256" key="3">
    <source>
        <dbReference type="ARBA" id="ARBA00022475"/>
    </source>
</evidence>
<keyword evidence="6 7" id="KW-0472">Membrane</keyword>
<keyword evidence="2" id="KW-0813">Transport</keyword>
<name>A0A6J7CJH4_9ZZZZ</name>
<feature type="transmembrane region" description="Helical" evidence="7">
    <location>
        <begin position="193"/>
        <end position="214"/>
    </location>
</feature>
<evidence type="ECO:0000313" key="9">
    <source>
        <dbReference type="EMBL" id="CAB4857255.1"/>
    </source>
</evidence>
<comment type="subcellular location">
    <subcellularLocation>
        <location evidence="1">Cell membrane</location>
        <topology evidence="1">Multi-pass membrane protein</topology>
    </subcellularLocation>
</comment>
<dbReference type="Pfam" id="PF19300">
    <property type="entry name" value="BPD_transp_1_N"/>
    <property type="match status" value="1"/>
</dbReference>
<organism evidence="9">
    <name type="scientific">freshwater metagenome</name>
    <dbReference type="NCBI Taxonomy" id="449393"/>
    <lineage>
        <taxon>unclassified sequences</taxon>
        <taxon>metagenomes</taxon>
        <taxon>ecological metagenomes</taxon>
    </lineage>
</organism>
<dbReference type="AlphaFoldDB" id="A0A6J7CJH4"/>
<protein>
    <submittedName>
        <fullName evidence="9">Unannotated protein</fullName>
    </submittedName>
</protein>
<keyword evidence="4 7" id="KW-0812">Transmembrane</keyword>
<evidence type="ECO:0000256" key="2">
    <source>
        <dbReference type="ARBA" id="ARBA00022448"/>
    </source>
</evidence>
<dbReference type="CDD" id="cd06261">
    <property type="entry name" value="TM_PBP2"/>
    <property type="match status" value="1"/>
</dbReference>
<feature type="transmembrane region" description="Helical" evidence="7">
    <location>
        <begin position="101"/>
        <end position="121"/>
    </location>
</feature>
<dbReference type="PANTHER" id="PTHR43163:SF6">
    <property type="entry name" value="DIPEPTIDE TRANSPORT SYSTEM PERMEASE PROTEIN DPPB-RELATED"/>
    <property type="match status" value="1"/>
</dbReference>
<feature type="transmembrane region" description="Helical" evidence="7">
    <location>
        <begin position="133"/>
        <end position="157"/>
    </location>
</feature>
<dbReference type="SUPFAM" id="SSF161098">
    <property type="entry name" value="MetI-like"/>
    <property type="match status" value="1"/>
</dbReference>
<evidence type="ECO:0000256" key="1">
    <source>
        <dbReference type="ARBA" id="ARBA00004651"/>
    </source>
</evidence>
<evidence type="ECO:0000256" key="7">
    <source>
        <dbReference type="SAM" id="Phobius"/>
    </source>
</evidence>
<dbReference type="GO" id="GO:0005886">
    <property type="term" value="C:plasma membrane"/>
    <property type="evidence" value="ECO:0007669"/>
    <property type="project" value="UniProtKB-SubCell"/>
</dbReference>
<dbReference type="Pfam" id="PF00528">
    <property type="entry name" value="BPD_transp_1"/>
    <property type="match status" value="1"/>
</dbReference>
<evidence type="ECO:0000256" key="5">
    <source>
        <dbReference type="ARBA" id="ARBA00022989"/>
    </source>
</evidence>
<feature type="transmembrane region" description="Helical" evidence="7">
    <location>
        <begin position="252"/>
        <end position="276"/>
    </location>
</feature>